<evidence type="ECO:0000313" key="2">
    <source>
        <dbReference type="EMBL" id="MBM7645961.1"/>
    </source>
</evidence>
<gene>
    <name evidence="2" type="ORF">JOD45_002186</name>
</gene>
<evidence type="ECO:0000313" key="3">
    <source>
        <dbReference type="Proteomes" id="UP000808914"/>
    </source>
</evidence>
<feature type="transmembrane region" description="Helical" evidence="1">
    <location>
        <begin position="98"/>
        <end position="121"/>
    </location>
</feature>
<feature type="transmembrane region" description="Helical" evidence="1">
    <location>
        <begin position="6"/>
        <end position="27"/>
    </location>
</feature>
<evidence type="ECO:0000256" key="1">
    <source>
        <dbReference type="SAM" id="Phobius"/>
    </source>
</evidence>
<feature type="transmembrane region" description="Helical" evidence="1">
    <location>
        <begin position="39"/>
        <end position="59"/>
    </location>
</feature>
<accession>A0ABS2Q0X2</accession>
<sequence length="165" mass="17545">MSVRKLTFSALFIAVGTLTSHIIYIPIGVSKITPVQHMINVLSAVILGPGYAVVNAFMISLLRNLLGTGSLLAFPGSMIGACLAGLLYFIAKKKIFAVFGEITGTGIIGALASFPIAKWLLGQNIAAFFFIVPFLLSTVCGSLIAWAVLAALEKNRSASKYFSMR</sequence>
<comment type="caution">
    <text evidence="2">The sequence shown here is derived from an EMBL/GenBank/DDBJ whole genome shotgun (WGS) entry which is preliminary data.</text>
</comment>
<dbReference type="RefSeq" id="WP_338056077.1">
    <property type="nucleotide sequence ID" value="NZ_JAFBER010000014.1"/>
</dbReference>
<feature type="transmembrane region" description="Helical" evidence="1">
    <location>
        <begin position="71"/>
        <end position="91"/>
    </location>
</feature>
<dbReference type="Pfam" id="PF09512">
    <property type="entry name" value="ThiW"/>
    <property type="match status" value="1"/>
</dbReference>
<dbReference type="Proteomes" id="UP000808914">
    <property type="component" value="Unassembled WGS sequence"/>
</dbReference>
<dbReference type="NCBIfam" id="TIGR02359">
    <property type="entry name" value="thiW"/>
    <property type="match status" value="1"/>
</dbReference>
<feature type="transmembrane region" description="Helical" evidence="1">
    <location>
        <begin position="127"/>
        <end position="152"/>
    </location>
</feature>
<keyword evidence="3" id="KW-1185">Reference proteome</keyword>
<keyword evidence="1" id="KW-0472">Membrane</keyword>
<organism evidence="2 3">
    <name type="scientific">Scopulibacillus daqui</name>
    <dbReference type="NCBI Taxonomy" id="1469162"/>
    <lineage>
        <taxon>Bacteria</taxon>
        <taxon>Bacillati</taxon>
        <taxon>Bacillota</taxon>
        <taxon>Bacilli</taxon>
        <taxon>Bacillales</taxon>
        <taxon>Sporolactobacillaceae</taxon>
        <taxon>Scopulibacillus</taxon>
    </lineage>
</organism>
<reference evidence="2 3" key="1">
    <citation type="submission" date="2021-01" db="EMBL/GenBank/DDBJ databases">
        <title>Genomic Encyclopedia of Type Strains, Phase IV (KMG-IV): sequencing the most valuable type-strain genomes for metagenomic binning, comparative biology and taxonomic classification.</title>
        <authorList>
            <person name="Goeker M."/>
        </authorList>
    </citation>
    <scope>NUCLEOTIDE SEQUENCE [LARGE SCALE GENOMIC DNA]</scope>
    <source>
        <strain evidence="2 3">DSM 28236</strain>
    </source>
</reference>
<dbReference type="InterPro" id="IPR012652">
    <property type="entry name" value="ThiW"/>
</dbReference>
<proteinExistence type="predicted"/>
<keyword evidence="1" id="KW-1133">Transmembrane helix</keyword>
<protein>
    <submittedName>
        <fullName evidence="2">Energy coupling factor transporter S component ThiW</fullName>
    </submittedName>
</protein>
<dbReference type="EMBL" id="JAFBER010000014">
    <property type="protein sequence ID" value="MBM7645961.1"/>
    <property type="molecule type" value="Genomic_DNA"/>
</dbReference>
<dbReference type="PIRSF" id="PIRSF024534">
    <property type="entry name" value="ThiW"/>
    <property type="match status" value="1"/>
</dbReference>
<name>A0ABS2Q0X2_9BACL</name>
<keyword evidence="1" id="KW-0812">Transmembrane</keyword>
<dbReference type="Gene3D" id="1.10.1760.20">
    <property type="match status" value="1"/>
</dbReference>